<reference evidence="2" key="1">
    <citation type="journal article" date="2008" name="Nat. Genet.">
        <title>The Pristionchus pacificus genome provides a unique perspective on nematode lifestyle and parasitism.</title>
        <authorList>
            <person name="Dieterich C."/>
            <person name="Clifton S.W."/>
            <person name="Schuster L.N."/>
            <person name="Chinwalla A."/>
            <person name="Delehaunty K."/>
            <person name="Dinkelacker I."/>
            <person name="Fulton L."/>
            <person name="Fulton R."/>
            <person name="Godfrey J."/>
            <person name="Minx P."/>
            <person name="Mitreva M."/>
            <person name="Roeseler W."/>
            <person name="Tian H."/>
            <person name="Witte H."/>
            <person name="Yang S.P."/>
            <person name="Wilson R.K."/>
            <person name="Sommer R.J."/>
        </authorList>
    </citation>
    <scope>NUCLEOTIDE SEQUENCE [LARGE SCALE GENOMIC DNA]</scope>
    <source>
        <strain evidence="2">PS312</strain>
    </source>
</reference>
<dbReference type="Proteomes" id="UP000005239">
    <property type="component" value="Unassembled WGS sequence"/>
</dbReference>
<organism evidence="1 2">
    <name type="scientific">Pristionchus pacificus</name>
    <name type="common">Parasitic nematode worm</name>
    <dbReference type="NCBI Taxonomy" id="54126"/>
    <lineage>
        <taxon>Eukaryota</taxon>
        <taxon>Metazoa</taxon>
        <taxon>Ecdysozoa</taxon>
        <taxon>Nematoda</taxon>
        <taxon>Chromadorea</taxon>
        <taxon>Rhabditida</taxon>
        <taxon>Rhabditina</taxon>
        <taxon>Diplogasteromorpha</taxon>
        <taxon>Diplogasteroidea</taxon>
        <taxon>Neodiplogasteridae</taxon>
        <taxon>Pristionchus</taxon>
    </lineage>
</organism>
<name>A0A2A6C9H1_PRIPA</name>
<protein>
    <submittedName>
        <fullName evidence="1">Uncharacterized protein</fullName>
    </submittedName>
</protein>
<reference evidence="1" key="2">
    <citation type="submission" date="2022-06" db="UniProtKB">
        <authorList>
            <consortium name="EnsemblMetazoa"/>
        </authorList>
    </citation>
    <scope>IDENTIFICATION</scope>
    <source>
        <strain evidence="1">PS312</strain>
    </source>
</reference>
<accession>A0A8R1Z2F2</accession>
<accession>A0A2A6C9H1</accession>
<dbReference type="AlphaFoldDB" id="A0A2A6C9H1"/>
<gene>
    <name evidence="1" type="primary">WBGene00284811</name>
</gene>
<keyword evidence="2" id="KW-1185">Reference proteome</keyword>
<proteinExistence type="predicted"/>
<evidence type="ECO:0000313" key="1">
    <source>
        <dbReference type="EnsemblMetazoa" id="PPA46442.1"/>
    </source>
</evidence>
<sequence length="64" mass="7539">MSVDQEDKELGNWARIERETRTKRSVATIFRLTTCESFRRSVSDIAFDRSTEDEHKELGMDNED</sequence>
<dbReference type="EnsemblMetazoa" id="PPA46442.1">
    <property type="protein sequence ID" value="PPA46442.1"/>
    <property type="gene ID" value="WBGene00284811"/>
</dbReference>
<evidence type="ECO:0000313" key="2">
    <source>
        <dbReference type="Proteomes" id="UP000005239"/>
    </source>
</evidence>